<feature type="domain" description="LTD" evidence="1">
    <location>
        <begin position="1"/>
        <end position="98"/>
    </location>
</feature>
<sequence>TERLSGWRIRRTVDGRASQSSPEVSLPMLVIEPGQLVRLWAAGQQPDPTADATFDDDDEAGSVNIELPAVRRWEMGKTAQTVLLNEEGQERAMHLQKTVFSKPKPFSCRILYRPGADVGLPPPPPPPLLLLTTETENLF</sequence>
<dbReference type="PROSITE" id="PS51841">
    <property type="entry name" value="LTD"/>
    <property type="match status" value="1"/>
</dbReference>
<organism evidence="2 3">
    <name type="scientific">Macrostomum lignano</name>
    <dbReference type="NCBI Taxonomy" id="282301"/>
    <lineage>
        <taxon>Eukaryota</taxon>
        <taxon>Metazoa</taxon>
        <taxon>Spiralia</taxon>
        <taxon>Lophotrochozoa</taxon>
        <taxon>Platyhelminthes</taxon>
        <taxon>Rhabditophora</taxon>
        <taxon>Macrostomorpha</taxon>
        <taxon>Macrostomida</taxon>
        <taxon>Macrostomidae</taxon>
        <taxon>Macrostomum</taxon>
    </lineage>
</organism>
<evidence type="ECO:0000313" key="2">
    <source>
        <dbReference type="Proteomes" id="UP000095280"/>
    </source>
</evidence>
<dbReference type="AlphaFoldDB" id="A0A1I8IT99"/>
<accession>A0A1I8IT99</accession>
<dbReference type="SUPFAM" id="SSF74853">
    <property type="entry name" value="Lamin A/C globular tail domain"/>
    <property type="match status" value="1"/>
</dbReference>
<evidence type="ECO:0000259" key="1">
    <source>
        <dbReference type="PROSITE" id="PS51841"/>
    </source>
</evidence>
<dbReference type="Proteomes" id="UP000095280">
    <property type="component" value="Unplaced"/>
</dbReference>
<dbReference type="InterPro" id="IPR001322">
    <property type="entry name" value="Lamin_tail_dom"/>
</dbReference>
<evidence type="ECO:0000313" key="3">
    <source>
        <dbReference type="WBParaSite" id="maker-uti_cns_0016287-snap-gene-0.4-mRNA-1"/>
    </source>
</evidence>
<keyword evidence="2" id="KW-1185">Reference proteome</keyword>
<dbReference type="InterPro" id="IPR036415">
    <property type="entry name" value="Lamin_tail_dom_sf"/>
</dbReference>
<name>A0A1I8IT99_9PLAT</name>
<dbReference type="Gene3D" id="2.60.40.1260">
    <property type="entry name" value="Lamin Tail domain"/>
    <property type="match status" value="1"/>
</dbReference>
<proteinExistence type="predicted"/>
<dbReference type="WBParaSite" id="maker-uti_cns_0016287-snap-gene-0.4-mRNA-1">
    <property type="protein sequence ID" value="maker-uti_cns_0016287-snap-gene-0.4-mRNA-1"/>
    <property type="gene ID" value="maker-uti_cns_0016287-snap-gene-0.4"/>
</dbReference>
<protein>
    <submittedName>
        <fullName evidence="3">LTD domain-containing protein</fullName>
    </submittedName>
</protein>
<reference evidence="3" key="1">
    <citation type="submission" date="2016-11" db="UniProtKB">
        <authorList>
            <consortium name="WormBaseParasite"/>
        </authorList>
    </citation>
    <scope>IDENTIFICATION</scope>
</reference>